<gene>
    <name evidence="2" type="ORF">QC825_13430</name>
</gene>
<keyword evidence="1" id="KW-0732">Signal</keyword>
<evidence type="ECO:0000313" key="2">
    <source>
        <dbReference type="EMBL" id="MDR5897071.1"/>
    </source>
</evidence>
<evidence type="ECO:0000313" key="3">
    <source>
        <dbReference type="Proteomes" id="UP001269375"/>
    </source>
</evidence>
<proteinExistence type="predicted"/>
<accession>A0ABU1GYE8</accession>
<evidence type="ECO:0008006" key="4">
    <source>
        <dbReference type="Google" id="ProtNLM"/>
    </source>
</evidence>
<protein>
    <recommendedName>
        <fullName evidence="4">DUF3862 domain-containing protein</fullName>
    </recommendedName>
</protein>
<sequence>MKRHCRSSLAVIALAALTLVGVSGCMESQLSMTNYDQLKTGMSRGDVEAVLGKASECSGAVGVANCRWGDDRRFIQAQFVGGHAVSYQYQGLE</sequence>
<organism evidence="2 3">
    <name type="scientific">Larsenimonas suaedae</name>
    <dbReference type="NCBI Taxonomy" id="1851019"/>
    <lineage>
        <taxon>Bacteria</taxon>
        <taxon>Pseudomonadati</taxon>
        <taxon>Pseudomonadota</taxon>
        <taxon>Gammaproteobacteria</taxon>
        <taxon>Oceanospirillales</taxon>
        <taxon>Halomonadaceae</taxon>
        <taxon>Larsenimonas</taxon>
    </lineage>
</organism>
<keyword evidence="3" id="KW-1185">Reference proteome</keyword>
<evidence type="ECO:0000256" key="1">
    <source>
        <dbReference type="ARBA" id="ARBA00022729"/>
    </source>
</evidence>
<dbReference type="Proteomes" id="UP001269375">
    <property type="component" value="Unassembled WGS sequence"/>
</dbReference>
<name>A0ABU1GYE8_9GAMM</name>
<dbReference type="PROSITE" id="PS51257">
    <property type="entry name" value="PROKAR_LIPOPROTEIN"/>
    <property type="match status" value="1"/>
</dbReference>
<dbReference type="Gene3D" id="3.30.1450.10">
    <property type="match status" value="1"/>
</dbReference>
<dbReference type="RefSeq" id="WP_251595140.1">
    <property type="nucleotide sequence ID" value="NZ_JAMLJI010000004.1"/>
</dbReference>
<dbReference type="EMBL" id="JARWAO010000008">
    <property type="protein sequence ID" value="MDR5897071.1"/>
    <property type="molecule type" value="Genomic_DNA"/>
</dbReference>
<dbReference type="InterPro" id="IPR037873">
    <property type="entry name" value="BamE-like"/>
</dbReference>
<comment type="caution">
    <text evidence="2">The sequence shown here is derived from an EMBL/GenBank/DDBJ whole genome shotgun (WGS) entry which is preliminary data.</text>
</comment>
<reference evidence="2 3" key="1">
    <citation type="submission" date="2023-04" db="EMBL/GenBank/DDBJ databases">
        <title>A long-awaited taxogenomic arrangement of the family Halomonadaceae.</title>
        <authorList>
            <person name="De La Haba R."/>
            <person name="Chuvochina M."/>
            <person name="Wittouck S."/>
            <person name="Arahal D.R."/>
            <person name="Sanchez-Porro C."/>
            <person name="Hugenholtz P."/>
            <person name="Ventosa A."/>
        </authorList>
    </citation>
    <scope>NUCLEOTIDE SEQUENCE [LARGE SCALE GENOMIC DNA]</scope>
    <source>
        <strain evidence="2 3">DSM 22428</strain>
    </source>
</reference>